<evidence type="ECO:0000256" key="4">
    <source>
        <dbReference type="RuleBase" id="RU364152"/>
    </source>
</evidence>
<evidence type="ECO:0000256" key="2">
    <source>
        <dbReference type="ARBA" id="ARBA00010743"/>
    </source>
</evidence>
<comment type="subcellular location">
    <subcellularLocation>
        <location evidence="1 4">Nucleus</location>
    </subcellularLocation>
</comment>
<keyword evidence="3 4" id="KW-0539">Nucleus</keyword>
<keyword evidence="4" id="KW-0805">Transcription regulation</keyword>
<name>A0AAD6MZE1_9EURO</name>
<keyword evidence="4" id="KW-0804">Transcription</keyword>
<dbReference type="EMBL" id="JAQJAN010000002">
    <property type="protein sequence ID" value="KAJ5737974.1"/>
    <property type="molecule type" value="Genomic_DNA"/>
</dbReference>
<dbReference type="Pfam" id="PF08612">
    <property type="entry name" value="Med20"/>
    <property type="match status" value="1"/>
</dbReference>
<keyword evidence="7" id="KW-1185">Reference proteome</keyword>
<evidence type="ECO:0000256" key="1">
    <source>
        <dbReference type="ARBA" id="ARBA00004123"/>
    </source>
</evidence>
<dbReference type="GO" id="GO:0016592">
    <property type="term" value="C:mediator complex"/>
    <property type="evidence" value="ECO:0007669"/>
    <property type="project" value="InterPro"/>
</dbReference>
<feature type="compositionally biased region" description="Low complexity" evidence="5">
    <location>
        <begin position="114"/>
        <end position="135"/>
    </location>
</feature>
<sequence length="329" mass="35910">MPITGVYFIPAHPNNTQSAGVIVERLRSAYSDEDLSPAGRWSLEQKLMRDTPSLLPASANPSAGKPRYMQFLYLTHYPKQGFVYTSEPTEKPYHPPSATSPGSSNATPIPQGIAQAPTPSATSTQPLSQTQSQSSMGNSFTASTDVPPMLMTILPMQSYSMLFQHVVYACQPFWAHRLTVSVQQGVIYDVGDFRVRVGEVRQTYPVARSRGIVVEVEWRGPTLLDTLGSSQTGSGSGVSLGNGEQDADSGIDVDFAIEEADIDAEVAATAELIKEFWTRIGVPGAREAIMVPGFGKEVKERLRKVEGEADLYAGTDLARQYMEVLRFNR</sequence>
<dbReference type="Proteomes" id="UP001215712">
    <property type="component" value="Unassembled WGS sequence"/>
</dbReference>
<feature type="compositionally biased region" description="Polar residues" evidence="5">
    <location>
        <begin position="97"/>
        <end position="108"/>
    </location>
</feature>
<accession>A0AAD6MZE1</accession>
<keyword evidence="4" id="KW-0010">Activator</keyword>
<comment type="function">
    <text evidence="4">Component of the Mediator complex, a coactivator involved in the regulated transcription of nearly all RNA polymerase II-dependent genes. Mediator functions as a bridge to convey information from gene-specific regulatory proteins to the basal RNA polymerase II transcription machinery. Mediator is recruited to promoters by direct interactions with regulatory proteins and serves as a scaffold for the assembly of a functional preinitiation complex with RNA polymerase II and the general transcription factors.</text>
</comment>
<dbReference type="GO" id="GO:0006357">
    <property type="term" value="P:regulation of transcription by RNA polymerase II"/>
    <property type="evidence" value="ECO:0007669"/>
    <property type="project" value="InterPro"/>
</dbReference>
<comment type="similarity">
    <text evidence="2 4">Belongs to the Mediator complex subunit 20 family.</text>
</comment>
<dbReference type="GO" id="GO:0003712">
    <property type="term" value="F:transcription coregulator activity"/>
    <property type="evidence" value="ECO:0007669"/>
    <property type="project" value="InterPro"/>
</dbReference>
<reference evidence="6" key="2">
    <citation type="submission" date="2023-01" db="EMBL/GenBank/DDBJ databases">
        <authorList>
            <person name="Petersen C."/>
        </authorList>
    </citation>
    <scope>NUCLEOTIDE SEQUENCE</scope>
    <source>
        <strain evidence="6">IBT 17514</strain>
    </source>
</reference>
<comment type="subunit">
    <text evidence="4">Component of the Mediator complex.</text>
</comment>
<organism evidence="6 7">
    <name type="scientific">Penicillium malachiteum</name>
    <dbReference type="NCBI Taxonomy" id="1324776"/>
    <lineage>
        <taxon>Eukaryota</taxon>
        <taxon>Fungi</taxon>
        <taxon>Dikarya</taxon>
        <taxon>Ascomycota</taxon>
        <taxon>Pezizomycotina</taxon>
        <taxon>Eurotiomycetes</taxon>
        <taxon>Eurotiomycetidae</taxon>
        <taxon>Eurotiales</taxon>
        <taxon>Aspergillaceae</taxon>
        <taxon>Penicillium</taxon>
    </lineage>
</organism>
<evidence type="ECO:0000313" key="7">
    <source>
        <dbReference type="Proteomes" id="UP001215712"/>
    </source>
</evidence>
<gene>
    <name evidence="4" type="primary">MED20</name>
    <name evidence="6" type="ORF">N7493_001129</name>
</gene>
<protein>
    <recommendedName>
        <fullName evidence="4">Mediator of RNA polymerase II transcription subunit 20</fullName>
    </recommendedName>
    <alternativeName>
        <fullName evidence="4">Mediator complex subunit 20</fullName>
    </alternativeName>
</protein>
<reference evidence="6" key="1">
    <citation type="journal article" date="2023" name="IMA Fungus">
        <title>Comparative genomic study of the Penicillium genus elucidates a diverse pangenome and 15 lateral gene transfer events.</title>
        <authorList>
            <person name="Petersen C."/>
            <person name="Sorensen T."/>
            <person name="Nielsen M.R."/>
            <person name="Sondergaard T.E."/>
            <person name="Sorensen J.L."/>
            <person name="Fitzpatrick D.A."/>
            <person name="Frisvad J.C."/>
            <person name="Nielsen K.L."/>
        </authorList>
    </citation>
    <scope>NUCLEOTIDE SEQUENCE</scope>
    <source>
        <strain evidence="6">IBT 17514</strain>
    </source>
</reference>
<evidence type="ECO:0000256" key="5">
    <source>
        <dbReference type="SAM" id="MobiDB-lite"/>
    </source>
</evidence>
<comment type="caution">
    <text evidence="6">The sequence shown here is derived from an EMBL/GenBank/DDBJ whole genome shotgun (WGS) entry which is preliminary data.</text>
</comment>
<dbReference type="InterPro" id="IPR013921">
    <property type="entry name" value="Mediator_Med20"/>
</dbReference>
<proteinExistence type="inferred from homology"/>
<evidence type="ECO:0000313" key="6">
    <source>
        <dbReference type="EMBL" id="KAJ5737974.1"/>
    </source>
</evidence>
<evidence type="ECO:0000256" key="3">
    <source>
        <dbReference type="ARBA" id="ARBA00023242"/>
    </source>
</evidence>
<feature type="region of interest" description="Disordered" evidence="5">
    <location>
        <begin position="85"/>
        <end position="141"/>
    </location>
</feature>
<dbReference type="AlphaFoldDB" id="A0AAD6MZE1"/>